<gene>
    <name evidence="1" type="ORF">HMPREF0973_01843</name>
</gene>
<dbReference type="AlphaFoldDB" id="C9MQE3"/>
<evidence type="ECO:0000313" key="1">
    <source>
        <dbReference type="EMBL" id="EEX18248.1"/>
    </source>
</evidence>
<evidence type="ECO:0000313" key="2">
    <source>
        <dbReference type="Proteomes" id="UP000003327"/>
    </source>
</evidence>
<dbReference type="STRING" id="649761.HMPREF0973_01843"/>
<accession>C9MQE3</accession>
<proteinExistence type="predicted"/>
<name>C9MQE3_9BACT</name>
<dbReference type="EMBL" id="ACVA01000045">
    <property type="protein sequence ID" value="EEX18248.1"/>
    <property type="molecule type" value="Genomic_DNA"/>
</dbReference>
<comment type="caution">
    <text evidence="1">The sequence shown here is derived from an EMBL/GenBank/DDBJ whole genome shotgun (WGS) entry which is preliminary data.</text>
</comment>
<organism evidence="1 2">
    <name type="scientific">Prevotella veroralis F0319</name>
    <dbReference type="NCBI Taxonomy" id="649761"/>
    <lineage>
        <taxon>Bacteria</taxon>
        <taxon>Pseudomonadati</taxon>
        <taxon>Bacteroidota</taxon>
        <taxon>Bacteroidia</taxon>
        <taxon>Bacteroidales</taxon>
        <taxon>Prevotellaceae</taxon>
        <taxon>Prevotella</taxon>
    </lineage>
</organism>
<keyword evidence="2" id="KW-1185">Reference proteome</keyword>
<sequence length="40" mass="4484">MNKKTVSSVIAQMLKRMGIDVIFRCIFARIVVGNFKVVAV</sequence>
<dbReference type="Proteomes" id="UP000003327">
    <property type="component" value="Unassembled WGS sequence"/>
</dbReference>
<reference evidence="1 2" key="1">
    <citation type="submission" date="2009-09" db="EMBL/GenBank/DDBJ databases">
        <authorList>
            <person name="Weinstock G."/>
            <person name="Sodergren E."/>
            <person name="Clifton S."/>
            <person name="Fulton L."/>
            <person name="Fulton B."/>
            <person name="Courtney L."/>
            <person name="Fronick C."/>
            <person name="Harrison M."/>
            <person name="Strong C."/>
            <person name="Farmer C."/>
            <person name="Delahaunty K."/>
            <person name="Markovic C."/>
            <person name="Hall O."/>
            <person name="Minx P."/>
            <person name="Tomlinson C."/>
            <person name="Mitreva M."/>
            <person name="Nelson J."/>
            <person name="Hou S."/>
            <person name="Wollam A."/>
            <person name="Pepin K.H."/>
            <person name="Johnson M."/>
            <person name="Bhonagiri V."/>
            <person name="Nash W.E."/>
            <person name="Warren W."/>
            <person name="Chinwalla A."/>
            <person name="Mardis E.R."/>
            <person name="Wilson R.K."/>
        </authorList>
    </citation>
    <scope>NUCLEOTIDE SEQUENCE [LARGE SCALE GENOMIC DNA]</scope>
    <source>
        <strain evidence="1 2">F0319</strain>
    </source>
</reference>
<dbReference type="HOGENOM" id="CLU_3294602_0_0_10"/>
<protein>
    <submittedName>
        <fullName evidence="1">Uncharacterized protein</fullName>
    </submittedName>
</protein>